<evidence type="ECO:0000313" key="3">
    <source>
        <dbReference type="Proteomes" id="UP001212189"/>
    </source>
</evidence>
<dbReference type="InterPro" id="IPR024685">
    <property type="entry name" value="Adenylate_cyclase_1_N"/>
</dbReference>
<dbReference type="Proteomes" id="UP001212189">
    <property type="component" value="Chromosome"/>
</dbReference>
<accession>A0AAE9VP23</accession>
<dbReference type="PANTHER" id="PTHR38760">
    <property type="entry name" value="ADENYLATE CYCLASE"/>
    <property type="match status" value="1"/>
</dbReference>
<evidence type="ECO:0000313" key="2">
    <source>
        <dbReference type="EMBL" id="WBE25297.1"/>
    </source>
</evidence>
<dbReference type="InterPro" id="IPR000274">
    <property type="entry name" value="Adenylate_cyclase_1"/>
</dbReference>
<sequence>MVDIRLEIDEGIDRQDLTRLRKRFLAVNHDRLQRAHLVMSSRQQLVLRLLPLLLHVNHPLLPGYVSSTTPAGLSNFVPEPDLVQEAQSFARSFTYKAPRGYRVEQPLHALFLMGSLGSVAYAEDSDMDFWLCHGADLTPAQLAELRKKCDLLQEWAATLGAQIYLFLIEPEQFASGQDNDRQLSLDDCGTTQHYLLLDEFYRTALWLAGRIPIWWLVPVYEEHRYAQYCATLLAKRFVRSEEVLDLGCLAHIPPGEFVGAGMWQLYKGIESPYKSLLKLLLIEVYASEYPQVQCLSLSYKQAIYANQLNVDELDAYVMLYRRLEAYLLERKELERLELVRRCFYHKVGKRLTQSRLNRSKSWQRLVLERLTNAWGWGEALLAHLDRRNQWKVGQAQQERRLLVNELVYSYRFLSQLARSMQTEQAVNARDLAVLGRRLYAAFERKAGKVEYLNPGIAPDLSEETLTLVECLPGDGSEPTYWGLFRGSLAGLEWQNHSPLKRGKALLPVLAWAYLNGVIDESTRLTLLLNGSDLTEYELRGILTSLRRVLPLPFAAVTEEKLLSSSYPSAVLLLVNVGVDPLRQHSQANVHMASEQVDALGFSGLRENLVLSIDQVVLNSWNELIVSRYSGDNALLQCLSELLNASAGKSTAAQIHVGCFCQNRAASIVKRVEQVVAQVFASIEQGKDSRYLLQIEQQLHVLEWRDGRAGFISFTHVAELSGYLAQEQARYIRWRVDEYALLGHVLKFILPVGREDAIQVFYRVNAGQAQLYVLDERNGLWQQSQPFIDEQALLLPLQRFLNSLLYRHTVTESFTEQALNSTQLSVNYHRIYPDGTDSPERIERCRLVSAEREHTFYAVQVIYEEDGSLTLYCNHQEFSQLQYGDQLYHYVARYILGMRRTAERYPCYITDIDLAKIVGHSDVQTMHFLQRKTILERRLNAALQQL</sequence>
<keyword evidence="3" id="KW-1185">Reference proteome</keyword>
<name>A0AAE9VP23_9GAMM</name>
<dbReference type="Pfam" id="PF01295">
    <property type="entry name" value="Adenylate_cycl"/>
    <property type="match status" value="1"/>
</dbReference>
<dbReference type="AlphaFoldDB" id="A0AAE9VP23"/>
<dbReference type="Pfam" id="PF12633">
    <property type="entry name" value="Adenyl_cycl_N"/>
    <property type="match status" value="1"/>
</dbReference>
<organism evidence="2 3">
    <name type="scientific">Denitrificimonas caeni</name>
    <dbReference type="NCBI Taxonomy" id="521720"/>
    <lineage>
        <taxon>Bacteria</taxon>
        <taxon>Pseudomonadati</taxon>
        <taxon>Pseudomonadota</taxon>
        <taxon>Gammaproteobacteria</taxon>
        <taxon>Pseudomonadales</taxon>
        <taxon>Pseudomonadaceae</taxon>
        <taxon>Denitrificimonas</taxon>
    </lineage>
</organism>
<feature type="domain" description="Adenylate cyclase class-I N-terminal" evidence="1">
    <location>
        <begin position="17"/>
        <end position="215"/>
    </location>
</feature>
<dbReference type="EMBL" id="CP114976">
    <property type="protein sequence ID" value="WBE25297.1"/>
    <property type="molecule type" value="Genomic_DNA"/>
</dbReference>
<dbReference type="GO" id="GO:0006171">
    <property type="term" value="P:cAMP biosynthetic process"/>
    <property type="evidence" value="ECO:0007669"/>
    <property type="project" value="InterPro"/>
</dbReference>
<dbReference type="PIRSF" id="PIRSF001444">
    <property type="entry name" value="Adenylate_cycl"/>
    <property type="match status" value="1"/>
</dbReference>
<proteinExistence type="predicted"/>
<dbReference type="KEGG" id="dce:O6P33_00150"/>
<evidence type="ECO:0000259" key="1">
    <source>
        <dbReference type="Pfam" id="PF12633"/>
    </source>
</evidence>
<dbReference type="GO" id="GO:0004016">
    <property type="term" value="F:adenylate cyclase activity"/>
    <property type="evidence" value="ECO:0007669"/>
    <property type="project" value="InterPro"/>
</dbReference>
<protein>
    <submittedName>
        <fullName evidence="2">Class I adenylate cyclase</fullName>
    </submittedName>
</protein>
<dbReference type="PANTHER" id="PTHR38760:SF1">
    <property type="entry name" value="ADENYLATE CYCLASE"/>
    <property type="match status" value="1"/>
</dbReference>
<reference evidence="2 3" key="1">
    <citation type="submission" date="2022-12" db="EMBL/GenBank/DDBJ databases">
        <title>Coexistence and Characterization of a Novel Tigecycline Resistance gene tet(X) variant and blaNDM-1 in a Pseudomonas caeni Isolate of Chicken Origin.</title>
        <authorList>
            <person name="Lu X."/>
            <person name="Zhang L."/>
            <person name="Li R."/>
            <person name="Wang Z."/>
        </authorList>
    </citation>
    <scope>NUCLEOTIDE SEQUENCE [LARGE SCALE GENOMIC DNA]</scope>
    <source>
        <strain evidence="2 3">CE14</strain>
    </source>
</reference>
<dbReference type="RefSeq" id="WP_269818243.1">
    <property type="nucleotide sequence ID" value="NZ_CP114976.1"/>
</dbReference>
<gene>
    <name evidence="2" type="ORF">O6P33_00150</name>
</gene>